<evidence type="ECO:0000256" key="1">
    <source>
        <dbReference type="SAM" id="MobiDB-lite"/>
    </source>
</evidence>
<feature type="region of interest" description="Disordered" evidence="1">
    <location>
        <begin position="255"/>
        <end position="321"/>
    </location>
</feature>
<feature type="compositionally biased region" description="Polar residues" evidence="1">
    <location>
        <begin position="302"/>
        <end position="321"/>
    </location>
</feature>
<dbReference type="PANTHER" id="PTHR46579:SF1">
    <property type="entry name" value="F5_8 TYPE C DOMAIN-CONTAINING PROTEIN"/>
    <property type="match status" value="1"/>
</dbReference>
<feature type="compositionally biased region" description="Acidic residues" evidence="1">
    <location>
        <begin position="289"/>
        <end position="301"/>
    </location>
</feature>
<dbReference type="KEGG" id="mlr:MELLADRAFT_108543"/>
<sequence>MTSSTLIRCRCVNCLESSNDKDQPGRLWKRSSTTYKAHQASIKKTRSLLAGPKESNLTTLQADRIIDAVDGIVVDDSHSSSTQIPPAEKTISHLDISHLKQMANPPRRKQTGSHFQPKWDGMSVESGKYRANFSSYRVYFLIQVVFHVNAGQYSMNYYDQFKKFDPLTTAMNLVMVCLYLFEHIGMAVATLCLHVNNSVPSSSNHTAGLFPKGWSPKDIRTVLTDLRIQPTIQRTLCCPKCFRLYYEGDTPDKSLGLMSKNRSTSSRQEASQAEEDESDTFEQELKDFDSDDGDSDDDDSEFQGSECSGDQISTESNSECSNTLYPTKDDLSFAFGKMALKYDTALDADQETHGNESKPHHFTGFSGEVTGDEEEEEELSDYEEVDEEYNHIFNEKKHLNTLREVIGQVLLPSWIGRVPKTVGSSKGGKLKADEWVILYEIMIIPAFILFFNRKGHNSPITDHKIVRNALHLISILKIVRRFEVQSRDLEALKHHIKSYRHGLSELFTALSVTPNLHMLLHIPQVVRVFGPAPYWTAWSFEATNGSLAKIPTNNHDSSREYTILNKWTMAQNMRCVLPDLCKQLPKQTAANVSKFISPKCTDGSPSAYLREGKCGPPNLKYNPKKNETLDYDTHLLLLSRMKEIYGDEAVLSTDIYKKSKHKEDAIVISRWVNQLPSVKCRNVVYSTEKKNPGNSTVLYPVHLSKNKKGFVWGKINEIFMTIVRCDGRLDQHIWFDISRYTTLTAAHQKKHGFNYWPHSGLTVVYNREKKKDVVQLNEIVSHGASWKTPQGCFGIKEPTLLIVNLSKTSCTAA</sequence>
<dbReference type="GeneID" id="18923492"/>
<feature type="compositionally biased region" description="Polar residues" evidence="1">
    <location>
        <begin position="260"/>
        <end position="271"/>
    </location>
</feature>
<protein>
    <submittedName>
        <fullName evidence="2">Uncharacterized protein</fullName>
    </submittedName>
</protein>
<proteinExistence type="predicted"/>
<dbReference type="PANTHER" id="PTHR46579">
    <property type="entry name" value="F5/8 TYPE C DOMAIN-CONTAINING PROTEIN-RELATED"/>
    <property type="match status" value="1"/>
</dbReference>
<feature type="compositionally biased region" description="Acidic residues" evidence="1">
    <location>
        <begin position="272"/>
        <end position="282"/>
    </location>
</feature>
<name>F4RTF6_MELLP</name>
<accession>F4RTF6</accession>
<gene>
    <name evidence="2" type="ORF">MELLADRAFT_108543</name>
</gene>
<keyword evidence="3" id="KW-1185">Reference proteome</keyword>
<dbReference type="OrthoDB" id="3247418at2759"/>
<dbReference type="RefSeq" id="XP_007412475.1">
    <property type="nucleotide sequence ID" value="XM_007412413.1"/>
</dbReference>
<feature type="compositionally biased region" description="Basic and acidic residues" evidence="1">
    <location>
        <begin position="350"/>
        <end position="359"/>
    </location>
</feature>
<reference evidence="3" key="1">
    <citation type="journal article" date="2011" name="Proc. Natl. Acad. Sci. U.S.A.">
        <title>Obligate biotrophy features unraveled by the genomic analysis of rust fungi.</title>
        <authorList>
            <person name="Duplessis S."/>
            <person name="Cuomo C.A."/>
            <person name="Lin Y.-C."/>
            <person name="Aerts A."/>
            <person name="Tisserant E."/>
            <person name="Veneault-Fourrey C."/>
            <person name="Joly D.L."/>
            <person name="Hacquard S."/>
            <person name="Amselem J."/>
            <person name="Cantarel B.L."/>
            <person name="Chiu R."/>
            <person name="Coutinho P.M."/>
            <person name="Feau N."/>
            <person name="Field M."/>
            <person name="Frey P."/>
            <person name="Gelhaye E."/>
            <person name="Goldberg J."/>
            <person name="Grabherr M.G."/>
            <person name="Kodira C.D."/>
            <person name="Kohler A."/>
            <person name="Kuees U."/>
            <person name="Lindquist E.A."/>
            <person name="Lucas S.M."/>
            <person name="Mago R."/>
            <person name="Mauceli E."/>
            <person name="Morin E."/>
            <person name="Murat C."/>
            <person name="Pangilinan J.L."/>
            <person name="Park R."/>
            <person name="Pearson M."/>
            <person name="Quesneville H."/>
            <person name="Rouhier N."/>
            <person name="Sakthikumar S."/>
            <person name="Salamov A.A."/>
            <person name="Schmutz J."/>
            <person name="Selles B."/>
            <person name="Shapiro H."/>
            <person name="Tanguay P."/>
            <person name="Tuskan G.A."/>
            <person name="Henrissat B."/>
            <person name="Van de Peer Y."/>
            <person name="Rouze P."/>
            <person name="Ellis J.G."/>
            <person name="Dodds P.N."/>
            <person name="Schein J.E."/>
            <person name="Zhong S."/>
            <person name="Hamelin R.C."/>
            <person name="Grigoriev I.V."/>
            <person name="Szabo L.J."/>
            <person name="Martin F."/>
        </authorList>
    </citation>
    <scope>NUCLEOTIDE SEQUENCE [LARGE SCALE GENOMIC DNA]</scope>
    <source>
        <strain evidence="3">98AG31 / pathotype 3-4-7</strain>
    </source>
</reference>
<feature type="region of interest" description="Disordered" evidence="1">
    <location>
        <begin position="349"/>
        <end position="375"/>
    </location>
</feature>
<dbReference type="Proteomes" id="UP000001072">
    <property type="component" value="Unassembled WGS sequence"/>
</dbReference>
<dbReference type="VEuPathDB" id="FungiDB:MELLADRAFT_108543"/>
<dbReference type="AlphaFoldDB" id="F4RTF6"/>
<dbReference type="InParanoid" id="F4RTF6"/>
<organism evidence="3">
    <name type="scientific">Melampsora larici-populina (strain 98AG31 / pathotype 3-4-7)</name>
    <name type="common">Poplar leaf rust fungus</name>
    <dbReference type="NCBI Taxonomy" id="747676"/>
    <lineage>
        <taxon>Eukaryota</taxon>
        <taxon>Fungi</taxon>
        <taxon>Dikarya</taxon>
        <taxon>Basidiomycota</taxon>
        <taxon>Pucciniomycotina</taxon>
        <taxon>Pucciniomycetes</taxon>
        <taxon>Pucciniales</taxon>
        <taxon>Melampsoraceae</taxon>
        <taxon>Melampsora</taxon>
    </lineage>
</organism>
<evidence type="ECO:0000313" key="3">
    <source>
        <dbReference type="Proteomes" id="UP000001072"/>
    </source>
</evidence>
<dbReference type="EMBL" id="GL883119">
    <property type="protein sequence ID" value="EGG04346.1"/>
    <property type="molecule type" value="Genomic_DNA"/>
</dbReference>
<evidence type="ECO:0000313" key="2">
    <source>
        <dbReference type="EMBL" id="EGG04346.1"/>
    </source>
</evidence>
<dbReference type="HOGENOM" id="CLU_374712_0_0_1"/>